<keyword evidence="3" id="KW-1185">Reference proteome</keyword>
<evidence type="ECO:0000313" key="3">
    <source>
        <dbReference type="Proteomes" id="UP001500751"/>
    </source>
</evidence>
<keyword evidence="1" id="KW-0472">Membrane</keyword>
<feature type="transmembrane region" description="Helical" evidence="1">
    <location>
        <begin position="152"/>
        <end position="172"/>
    </location>
</feature>
<dbReference type="Proteomes" id="UP001500751">
    <property type="component" value="Unassembled WGS sequence"/>
</dbReference>
<evidence type="ECO:0000256" key="1">
    <source>
        <dbReference type="SAM" id="Phobius"/>
    </source>
</evidence>
<dbReference type="RefSeq" id="WP_344665374.1">
    <property type="nucleotide sequence ID" value="NZ_BAAAQN010000009.1"/>
</dbReference>
<proteinExistence type="predicted"/>
<organism evidence="2 3">
    <name type="scientific">Catenulispora yoronensis</name>
    <dbReference type="NCBI Taxonomy" id="450799"/>
    <lineage>
        <taxon>Bacteria</taxon>
        <taxon>Bacillati</taxon>
        <taxon>Actinomycetota</taxon>
        <taxon>Actinomycetes</taxon>
        <taxon>Catenulisporales</taxon>
        <taxon>Catenulisporaceae</taxon>
        <taxon>Catenulispora</taxon>
    </lineage>
</organism>
<sequence length="236" mass="24636">MNAIAVAEAKMLLRNRLVTSCAILFPLAFGVFLFASRDPHKPSGDIAGVQAVLMIAMGTYVTATTTLAARRQTLFLKRMRGGTASDLEIIAGILLPVVLVSMAQIGVVFGVLGSSDPPANPLLLIVAILLSEAMFASLALTTAGFSNSPEHAQYTTAPIFLVSTGAAVWFQAKSLGGPNAVRRALPGGAMAELVSTAWNGNGGSLVSVLSLLAPSLAWTLAGVLTARACFRWEPRR</sequence>
<reference evidence="3" key="1">
    <citation type="journal article" date="2019" name="Int. J. Syst. Evol. Microbiol.">
        <title>The Global Catalogue of Microorganisms (GCM) 10K type strain sequencing project: providing services to taxonomists for standard genome sequencing and annotation.</title>
        <authorList>
            <consortium name="The Broad Institute Genomics Platform"/>
            <consortium name="The Broad Institute Genome Sequencing Center for Infectious Disease"/>
            <person name="Wu L."/>
            <person name="Ma J."/>
        </authorList>
    </citation>
    <scope>NUCLEOTIDE SEQUENCE [LARGE SCALE GENOMIC DNA]</scope>
    <source>
        <strain evidence="3">JCM 16014</strain>
    </source>
</reference>
<gene>
    <name evidence="2" type="ORF">GCM10009839_21480</name>
</gene>
<protein>
    <submittedName>
        <fullName evidence="2">ABC transporter permease</fullName>
    </submittedName>
</protein>
<feature type="transmembrane region" description="Helical" evidence="1">
    <location>
        <begin position="17"/>
        <end position="35"/>
    </location>
</feature>
<name>A0ABP5FE96_9ACTN</name>
<dbReference type="EMBL" id="BAAAQN010000009">
    <property type="protein sequence ID" value="GAA2023573.1"/>
    <property type="molecule type" value="Genomic_DNA"/>
</dbReference>
<feature type="transmembrane region" description="Helical" evidence="1">
    <location>
        <begin position="205"/>
        <end position="230"/>
    </location>
</feature>
<keyword evidence="1" id="KW-0812">Transmembrane</keyword>
<keyword evidence="1" id="KW-1133">Transmembrane helix</keyword>
<feature type="transmembrane region" description="Helical" evidence="1">
    <location>
        <begin position="89"/>
        <end position="113"/>
    </location>
</feature>
<comment type="caution">
    <text evidence="2">The sequence shown here is derived from an EMBL/GenBank/DDBJ whole genome shotgun (WGS) entry which is preliminary data.</text>
</comment>
<feature type="transmembrane region" description="Helical" evidence="1">
    <location>
        <begin position="119"/>
        <end position="140"/>
    </location>
</feature>
<evidence type="ECO:0000313" key="2">
    <source>
        <dbReference type="EMBL" id="GAA2023573.1"/>
    </source>
</evidence>
<accession>A0ABP5FE96</accession>
<feature type="transmembrane region" description="Helical" evidence="1">
    <location>
        <begin position="47"/>
        <end position="69"/>
    </location>
</feature>